<evidence type="ECO:0000313" key="2">
    <source>
        <dbReference type="EMBL" id="MCF4007335.1"/>
    </source>
</evidence>
<keyword evidence="1" id="KW-0732">Signal</keyword>
<gene>
    <name evidence="2" type="ORF">L1O03_09140</name>
</gene>
<feature type="signal peptide" evidence="1">
    <location>
        <begin position="1"/>
        <end position="35"/>
    </location>
</feature>
<proteinExistence type="predicted"/>
<dbReference type="AlphaFoldDB" id="A0A9X1QUP5"/>
<name>A0A9X1QUP5_9CORY</name>
<feature type="chain" id="PRO_5040801032" evidence="1">
    <location>
        <begin position="36"/>
        <end position="342"/>
    </location>
</feature>
<comment type="caution">
    <text evidence="2">The sequence shown here is derived from an EMBL/GenBank/DDBJ whole genome shotgun (WGS) entry which is preliminary data.</text>
</comment>
<accession>A0A9X1QUP5</accession>
<dbReference type="RefSeq" id="WP_236119473.1">
    <property type="nucleotide sequence ID" value="NZ_JAKGSI010000004.1"/>
</dbReference>
<dbReference type="InterPro" id="IPR029058">
    <property type="entry name" value="AB_hydrolase_fold"/>
</dbReference>
<dbReference type="SUPFAM" id="SSF53474">
    <property type="entry name" value="alpha/beta-Hydrolases"/>
    <property type="match status" value="1"/>
</dbReference>
<organism evidence="2 3">
    <name type="scientific">Corynebacterium uropygiale</name>
    <dbReference type="NCBI Taxonomy" id="1775911"/>
    <lineage>
        <taxon>Bacteria</taxon>
        <taxon>Bacillati</taxon>
        <taxon>Actinomycetota</taxon>
        <taxon>Actinomycetes</taxon>
        <taxon>Mycobacteriales</taxon>
        <taxon>Corynebacteriaceae</taxon>
        <taxon>Corynebacterium</taxon>
    </lineage>
</organism>
<dbReference type="Pfam" id="PF00756">
    <property type="entry name" value="Esterase"/>
    <property type="match status" value="1"/>
</dbReference>
<sequence>MSLKTGLRGLVKKASAAVVAVAAAASLMVAGTGTAAADNMNWLRPGCRWDSEFPGGVPDWVQRCDVYSEAMGKNIAVQIRPAERGGNAALYLLDGLRAQDTYNAWTRDSYAPAKFKGTNIALVMPIGGAASFYADWEGPAKFSSVEPVNYKWETFLTKELPGYLQQNFGVSPNNNSIAGLSMGGTAAMNLAAKHPEQFRQVLSYSGYLSTTMPGMQTLLGIALIDGGGFNINAMYGGLINPRRFENDPFLNMEGLRNTDVYVSAGNGVPRANEWGMEPRFMIPGSALEIFARYTTGLWTLKARAQGINFTEDFPPYGLHNWTQFDDQLNWTRDRILRVMNAY</sequence>
<keyword evidence="3" id="KW-1185">Reference proteome</keyword>
<dbReference type="Proteomes" id="UP001139336">
    <property type="component" value="Unassembled WGS sequence"/>
</dbReference>
<reference evidence="2" key="1">
    <citation type="submission" date="2022-01" db="EMBL/GenBank/DDBJ databases">
        <title>Corynebacterium sp. nov isolated from isolated from the feces of the greater white-fronted geese (Anser albifrons) at Poyang Lake, PR China.</title>
        <authorList>
            <person name="Liu Q."/>
        </authorList>
    </citation>
    <scope>NUCLEOTIDE SEQUENCE</scope>
    <source>
        <strain evidence="2">JCM 32435</strain>
    </source>
</reference>
<evidence type="ECO:0000313" key="3">
    <source>
        <dbReference type="Proteomes" id="UP001139336"/>
    </source>
</evidence>
<dbReference type="PANTHER" id="PTHR48098:SF1">
    <property type="entry name" value="DIACYLGLYCEROL ACYLTRANSFERASE_MYCOLYLTRANSFERASE AG85A"/>
    <property type="match status" value="1"/>
</dbReference>
<dbReference type="Gene3D" id="3.40.50.1820">
    <property type="entry name" value="alpha/beta hydrolase"/>
    <property type="match status" value="1"/>
</dbReference>
<dbReference type="InterPro" id="IPR000801">
    <property type="entry name" value="Esterase-like"/>
</dbReference>
<dbReference type="PANTHER" id="PTHR48098">
    <property type="entry name" value="ENTEROCHELIN ESTERASE-RELATED"/>
    <property type="match status" value="1"/>
</dbReference>
<protein>
    <submittedName>
        <fullName evidence="2">Esterase family protein</fullName>
    </submittedName>
</protein>
<dbReference type="GO" id="GO:0016747">
    <property type="term" value="F:acyltransferase activity, transferring groups other than amino-acyl groups"/>
    <property type="evidence" value="ECO:0007669"/>
    <property type="project" value="TreeGrafter"/>
</dbReference>
<dbReference type="InterPro" id="IPR050583">
    <property type="entry name" value="Mycobacterial_A85_antigen"/>
</dbReference>
<evidence type="ECO:0000256" key="1">
    <source>
        <dbReference type="SAM" id="SignalP"/>
    </source>
</evidence>
<dbReference type="EMBL" id="JAKGSI010000004">
    <property type="protein sequence ID" value="MCF4007335.1"/>
    <property type="molecule type" value="Genomic_DNA"/>
</dbReference>